<dbReference type="AlphaFoldDB" id="A0A2S4JHN6"/>
<protein>
    <submittedName>
        <fullName evidence="1">Uncharacterized protein</fullName>
    </submittedName>
</protein>
<dbReference type="OrthoDB" id="369857at2"/>
<name>A0A2S4JHN6_9SPIO</name>
<dbReference type="EMBL" id="LPWH01000112">
    <property type="protein sequence ID" value="POQ98995.1"/>
    <property type="molecule type" value="Genomic_DNA"/>
</dbReference>
<gene>
    <name evidence="1" type="ORF">AU468_11440</name>
</gene>
<evidence type="ECO:0000313" key="1">
    <source>
        <dbReference type="EMBL" id="POQ98995.1"/>
    </source>
</evidence>
<evidence type="ECO:0000313" key="2">
    <source>
        <dbReference type="Proteomes" id="UP000237350"/>
    </source>
</evidence>
<comment type="caution">
    <text evidence="1">The sequence shown here is derived from an EMBL/GenBank/DDBJ whole genome shotgun (WGS) entry which is preliminary data.</text>
</comment>
<reference evidence="2" key="1">
    <citation type="submission" date="2015-12" db="EMBL/GenBank/DDBJ databases">
        <authorList>
            <person name="Lodha T.D."/>
            <person name="Chintalapati S."/>
            <person name="Chintalapati V.R."/>
            <person name="Sravanthi T."/>
        </authorList>
    </citation>
    <scope>NUCLEOTIDE SEQUENCE [LARGE SCALE GENOMIC DNA]</scope>
    <source>
        <strain evidence="2">JC133</strain>
    </source>
</reference>
<organism evidence="1 2">
    <name type="scientific">Alkalispirochaeta sphaeroplastigenens</name>
    <dbReference type="NCBI Taxonomy" id="1187066"/>
    <lineage>
        <taxon>Bacteria</taxon>
        <taxon>Pseudomonadati</taxon>
        <taxon>Spirochaetota</taxon>
        <taxon>Spirochaetia</taxon>
        <taxon>Spirochaetales</taxon>
        <taxon>Spirochaetaceae</taxon>
        <taxon>Alkalispirochaeta</taxon>
    </lineage>
</organism>
<dbReference type="Proteomes" id="UP000237350">
    <property type="component" value="Unassembled WGS sequence"/>
</dbReference>
<sequence length="262" mass="29067">MSDQTLHSPGGGLVFLAQDHLLAGTYSRTTWSTAPGTRDSTDYHTLELFYDGARREHRYLTVLQSASDEPIHGGWDTFQAAALYGYEVYTSPTTSLVLGGGLGISDFGITTPGGRTIYTLPLPLIRLSRETPGYHLSLDIITGPTLDLTLRPQENLRMTWHLQFDIDQLRDERDLTFEIALHYRFASLGLQNETISFDLAGETDPLESTFYAAFAEIDLILLKLRAGYAFDTLHRSRGTTEQTGQGLFLSLQGLIPLGPPRP</sequence>
<accession>A0A2S4JHN6</accession>
<proteinExistence type="predicted"/>
<keyword evidence="2" id="KW-1185">Reference proteome</keyword>
<dbReference type="RefSeq" id="WP_103680849.1">
    <property type="nucleotide sequence ID" value="NZ_LPWH01000112.1"/>
</dbReference>